<dbReference type="InterPro" id="IPR039683">
    <property type="entry name" value="Lsm12-like"/>
</dbReference>
<keyword evidence="3" id="KW-1185">Reference proteome</keyword>
<dbReference type="InterPro" id="IPR019181">
    <property type="entry name" value="LSM12_ABD"/>
</dbReference>
<dbReference type="PROSITE" id="PS52001">
    <property type="entry name" value="AD"/>
    <property type="match status" value="1"/>
</dbReference>
<protein>
    <submittedName>
        <fullName evidence="2">Protein with role in RNA processing</fullName>
    </submittedName>
</protein>
<sequence length="186" mass="21044">MNSIVHDDNASPIIGLKVKLITTSDIVYEGLVYAYEPTINLLVLQEIKLTSTSKKKQHNFHLLKLSFIKEILKSTSNNSENSNMKHELIPVTKVNEHIITKREHDALNKIGLNVSDQAQLIFDALSKTLPVKWKDDSILVLDEVLITDPYKVENCKVLIKKNNANNSQAFARVCKVLEGERKRLGL</sequence>
<dbReference type="Pfam" id="PF21166">
    <property type="entry name" value="LSM12_LSM"/>
    <property type="match status" value="1"/>
</dbReference>
<dbReference type="Proteomes" id="UP001211065">
    <property type="component" value="Unassembled WGS sequence"/>
</dbReference>
<evidence type="ECO:0000313" key="3">
    <source>
        <dbReference type="Proteomes" id="UP001211065"/>
    </source>
</evidence>
<name>A0AAD5U6R7_9FUNG</name>
<reference evidence="2" key="1">
    <citation type="submission" date="2020-05" db="EMBL/GenBank/DDBJ databases">
        <title>Phylogenomic resolution of chytrid fungi.</title>
        <authorList>
            <person name="Stajich J.E."/>
            <person name="Amses K."/>
            <person name="Simmons R."/>
            <person name="Seto K."/>
            <person name="Myers J."/>
            <person name="Bonds A."/>
            <person name="Quandt C.A."/>
            <person name="Barry K."/>
            <person name="Liu P."/>
            <person name="Grigoriev I."/>
            <person name="Longcore J.E."/>
            <person name="James T.Y."/>
        </authorList>
    </citation>
    <scope>NUCLEOTIDE SEQUENCE</scope>
    <source>
        <strain evidence="2">JEL0476</strain>
    </source>
</reference>
<gene>
    <name evidence="2" type="primary">LSM12</name>
    <name evidence="2" type="ORF">HK099_004801</name>
</gene>
<dbReference type="Pfam" id="PF09793">
    <property type="entry name" value="AD"/>
    <property type="match status" value="1"/>
</dbReference>
<dbReference type="AlphaFoldDB" id="A0AAD5U6R7"/>
<organism evidence="2 3">
    <name type="scientific">Clydaea vesicula</name>
    <dbReference type="NCBI Taxonomy" id="447962"/>
    <lineage>
        <taxon>Eukaryota</taxon>
        <taxon>Fungi</taxon>
        <taxon>Fungi incertae sedis</taxon>
        <taxon>Chytridiomycota</taxon>
        <taxon>Chytridiomycota incertae sedis</taxon>
        <taxon>Chytridiomycetes</taxon>
        <taxon>Lobulomycetales</taxon>
        <taxon>Lobulomycetaceae</taxon>
        <taxon>Clydaea</taxon>
    </lineage>
</organism>
<comment type="caution">
    <text evidence="2">The sequence shown here is derived from an EMBL/GenBank/DDBJ whole genome shotgun (WGS) entry which is preliminary data.</text>
</comment>
<dbReference type="SMART" id="SM00995">
    <property type="entry name" value="AD"/>
    <property type="match status" value="1"/>
</dbReference>
<dbReference type="Gene3D" id="2.30.30.100">
    <property type="match status" value="1"/>
</dbReference>
<dbReference type="PANTHER" id="PTHR13542">
    <property type="entry name" value="LSM12 HOMOLOG"/>
    <property type="match status" value="1"/>
</dbReference>
<evidence type="ECO:0000259" key="1">
    <source>
        <dbReference type="PROSITE" id="PS52001"/>
    </source>
</evidence>
<feature type="domain" description="AD" evidence="1">
    <location>
        <begin position="92"/>
        <end position="185"/>
    </location>
</feature>
<dbReference type="InterPro" id="IPR047574">
    <property type="entry name" value="AD"/>
</dbReference>
<evidence type="ECO:0000313" key="2">
    <source>
        <dbReference type="EMBL" id="KAJ3226491.1"/>
    </source>
</evidence>
<accession>A0AAD5U6R7</accession>
<proteinExistence type="predicted"/>
<dbReference type="InterPro" id="IPR048478">
    <property type="entry name" value="LSM12_LSM"/>
</dbReference>
<dbReference type="EMBL" id="JADGJW010000035">
    <property type="protein sequence ID" value="KAJ3226491.1"/>
    <property type="molecule type" value="Genomic_DNA"/>
</dbReference>